<keyword evidence="10" id="KW-0175">Coiled coil</keyword>
<dbReference type="PANTHER" id="PTHR43511">
    <property type="match status" value="1"/>
</dbReference>
<dbReference type="EMBL" id="MPUK01000009">
    <property type="protein sequence ID" value="ONH65853.1"/>
    <property type="molecule type" value="Genomic_DNA"/>
</dbReference>
<dbReference type="GO" id="GO:0006078">
    <property type="term" value="P:(1-&gt;6)-beta-D-glucan biosynthetic process"/>
    <property type="evidence" value="ECO:0007669"/>
    <property type="project" value="UniProtKB-ARBA"/>
</dbReference>
<evidence type="ECO:0000256" key="10">
    <source>
        <dbReference type="SAM" id="Coils"/>
    </source>
</evidence>
<dbReference type="VEuPathDB" id="FungiDB:BON22_4408"/>
<feature type="coiled-coil region" evidence="10">
    <location>
        <begin position="73"/>
        <end position="100"/>
    </location>
</feature>
<dbReference type="Gene3D" id="2.160.10.10">
    <property type="entry name" value="Hexapeptide repeat proteins"/>
    <property type="match status" value="1"/>
</dbReference>
<sequence>MKVLNQEMKSSAFLPKKWSQGGIRRVPGPVCDPRPTGPLLDWANARGPPRVAASSLPNNLFAAFDNTTTSVAASQMRNALNKLSDTVQNKEEQIKFENEMDTFFALFRRYLTDKASGNTLDWDKIRSPSQDEVVDYNTFADEIKTDNLDKLAVLKLNGGLGTSMGCVGPKSVIEVRDGNTFLDLAVRQIEHLNRQYDSDVPLLLMNSFNTDSDTHQIIRKYGGHRIRIRTFNQSKYPRVLKDSLLPVPTSADDPINSWYPPGHGDLFESLHASGELDALLEQGKEILFVSNGDNLGATVDLKILNHMLETGAEYIMELTDKTRADVKGGTLINYNGSVRLLEIAQVPKEHVEEFKSIKKFKNFNTNNLWINLRAVKRLIEGNSIQVEIIPNEKSITNKQGQEVNVLQLETAVGAAIRHFNGAHGVVVPRSRFLPVKTCSDLLLVKSDLFFLEHGALKLDPSRFGANPLIKLGSHFKKVSNFNQRIPHIPKILELDHLTITGNVNLGKGVVLKGTVIIVCQDGQRIDIPNGSVLENVVITGNLTILEH</sequence>
<keyword evidence="12" id="KW-1185">Reference proteome</keyword>
<dbReference type="Gene3D" id="3.90.550.10">
    <property type="entry name" value="Spore Coat Polysaccharide Biosynthesis Protein SpsA, Chain A"/>
    <property type="match status" value="1"/>
</dbReference>
<evidence type="ECO:0000256" key="6">
    <source>
        <dbReference type="ARBA" id="ARBA00048128"/>
    </source>
</evidence>
<evidence type="ECO:0000256" key="5">
    <source>
        <dbReference type="ARBA" id="ARBA00022695"/>
    </source>
</evidence>
<comment type="catalytic activity">
    <reaction evidence="6 7">
        <text>alpha-D-glucose 1-phosphate + UTP + H(+) = UDP-alpha-D-glucose + diphosphate</text>
        <dbReference type="Rhea" id="RHEA:19889"/>
        <dbReference type="ChEBI" id="CHEBI:15378"/>
        <dbReference type="ChEBI" id="CHEBI:33019"/>
        <dbReference type="ChEBI" id="CHEBI:46398"/>
        <dbReference type="ChEBI" id="CHEBI:58601"/>
        <dbReference type="ChEBI" id="CHEBI:58885"/>
        <dbReference type="EC" id="2.7.7.9"/>
    </reaction>
</comment>
<name>A0A1V2L1W6_CYBFA</name>
<comment type="caution">
    <text evidence="11">The sequence shown here is derived from an EMBL/GenBank/DDBJ whole genome shotgun (WGS) entry which is preliminary data.</text>
</comment>
<dbReference type="GO" id="GO:0005992">
    <property type="term" value="P:trehalose biosynthetic process"/>
    <property type="evidence" value="ECO:0007669"/>
    <property type="project" value="UniProtKB-ARBA"/>
</dbReference>
<organism evidence="11 12">
    <name type="scientific">Cyberlindnera fabianii</name>
    <name type="common">Yeast</name>
    <name type="synonym">Hansenula fabianii</name>
    <dbReference type="NCBI Taxonomy" id="36022"/>
    <lineage>
        <taxon>Eukaryota</taxon>
        <taxon>Fungi</taxon>
        <taxon>Dikarya</taxon>
        <taxon>Ascomycota</taxon>
        <taxon>Saccharomycotina</taxon>
        <taxon>Saccharomycetes</taxon>
        <taxon>Phaffomycetales</taxon>
        <taxon>Phaffomycetaceae</taxon>
        <taxon>Cyberlindnera</taxon>
    </lineage>
</organism>
<keyword evidence="4 7" id="KW-0808">Transferase</keyword>
<feature type="binding site" evidence="9">
    <location>
        <position position="436"/>
    </location>
    <ligand>
        <name>UTP</name>
        <dbReference type="ChEBI" id="CHEBI:46398"/>
    </ligand>
</feature>
<evidence type="ECO:0000256" key="3">
    <source>
        <dbReference type="ARBA" id="ARBA00012415"/>
    </source>
</evidence>
<evidence type="ECO:0000256" key="8">
    <source>
        <dbReference type="PIRSR" id="PIRSR000806-1"/>
    </source>
</evidence>
<dbReference type="InterPro" id="IPR016267">
    <property type="entry name" value="UDPGP_trans"/>
</dbReference>
<dbReference type="Proteomes" id="UP000189513">
    <property type="component" value="Unassembled WGS sequence"/>
</dbReference>
<evidence type="ECO:0000256" key="1">
    <source>
        <dbReference type="ARBA" id="ARBA00003449"/>
    </source>
</evidence>
<dbReference type="SUPFAM" id="SSF53448">
    <property type="entry name" value="Nucleotide-diphospho-sugar transferases"/>
    <property type="match status" value="1"/>
</dbReference>
<dbReference type="STRING" id="36022.A0A1V2L1W6"/>
<evidence type="ECO:0000256" key="9">
    <source>
        <dbReference type="PIRSR" id="PIRSR000806-2"/>
    </source>
</evidence>
<dbReference type="Pfam" id="PF01704">
    <property type="entry name" value="UDPGP"/>
    <property type="match status" value="1"/>
</dbReference>
<dbReference type="GO" id="GO:0005978">
    <property type="term" value="P:glycogen biosynthetic process"/>
    <property type="evidence" value="ECO:0007669"/>
    <property type="project" value="UniProtKB-ARBA"/>
</dbReference>
<feature type="binding site" evidence="9">
    <location>
        <position position="262"/>
    </location>
    <ligand>
        <name>UTP</name>
        <dbReference type="ChEBI" id="CHEBI:46398"/>
    </ligand>
</feature>
<evidence type="ECO:0000256" key="2">
    <source>
        <dbReference type="ARBA" id="ARBA00010401"/>
    </source>
</evidence>
<accession>A0A1V2L1W6</accession>
<dbReference type="FunFam" id="2.160.10.10:FF:000001">
    <property type="entry name" value="UTP--glucose-1-phosphate uridylyltransferase"/>
    <property type="match status" value="1"/>
</dbReference>
<comment type="similarity">
    <text evidence="2 7">Belongs to the UDPGP type 1 family.</text>
</comment>
<feature type="binding site" evidence="9">
    <location>
        <position position="170"/>
    </location>
    <ligand>
        <name>UTP</name>
        <dbReference type="ChEBI" id="CHEBI:46398"/>
    </ligand>
</feature>
<dbReference type="FunFam" id="3.90.550.10:FF:000002">
    <property type="entry name" value="UTP--glucose-1-phosphate uridylyltransferase"/>
    <property type="match status" value="1"/>
</dbReference>
<dbReference type="EC" id="2.7.7.9" evidence="3 7"/>
<dbReference type="CDD" id="cd00897">
    <property type="entry name" value="UGPase_euk"/>
    <property type="match status" value="1"/>
</dbReference>
<reference evidence="12" key="1">
    <citation type="journal article" date="2017" name="Genome Announc.">
        <title>Genome sequences of Cyberlindnera fabianii 65, Pichia kudriavzevii 129, and Saccharomyces cerevisiae 131 isolated from fermented masau fruits in Zimbabwe.</title>
        <authorList>
            <person name="van Rijswijck I.M.H."/>
            <person name="Derks M.F.L."/>
            <person name="Abee T."/>
            <person name="de Ridder D."/>
            <person name="Smid E.J."/>
        </authorList>
    </citation>
    <scope>NUCLEOTIDE SEQUENCE [LARGE SCALE GENOMIC DNA]</scope>
    <source>
        <strain evidence="12">65</strain>
    </source>
</reference>
<keyword evidence="5 7" id="KW-0548">Nucleotidyltransferase</keyword>
<feature type="binding site" evidence="9">
    <location>
        <position position="293"/>
    </location>
    <ligand>
        <name>UTP</name>
        <dbReference type="ChEBI" id="CHEBI:46398"/>
    </ligand>
</feature>
<dbReference type="OMA" id="KEYCFLS"/>
<feature type="binding site" evidence="8">
    <location>
        <position position="263"/>
    </location>
    <ligand>
        <name>substrate</name>
    </ligand>
</feature>
<comment type="function">
    <text evidence="1">Plays a central role as a glucosyl donor in cellular metabolic pathways.</text>
</comment>
<dbReference type="PIRSF" id="PIRSF000806">
    <property type="entry name" value="UDPGP"/>
    <property type="match status" value="1"/>
</dbReference>
<protein>
    <recommendedName>
        <fullName evidence="3 7">UTP--glucose-1-phosphate uridylyltransferase</fullName>
        <ecNumber evidence="3 7">2.7.7.9</ecNumber>
    </recommendedName>
</protein>
<gene>
    <name evidence="11" type="ORF">BON22_4408</name>
</gene>
<dbReference type="GO" id="GO:0003983">
    <property type="term" value="F:UTP:glucose-1-phosphate uridylyltransferase activity"/>
    <property type="evidence" value="ECO:0007669"/>
    <property type="project" value="UniProtKB-EC"/>
</dbReference>
<dbReference type="InterPro" id="IPR029044">
    <property type="entry name" value="Nucleotide-diphossugar_trans"/>
</dbReference>
<evidence type="ECO:0000256" key="7">
    <source>
        <dbReference type="PIRNR" id="PIRNR000806"/>
    </source>
</evidence>
<dbReference type="InterPro" id="IPR002618">
    <property type="entry name" value="UDPGP_fam"/>
</dbReference>
<dbReference type="AlphaFoldDB" id="A0A1V2L1W6"/>
<feature type="binding site" evidence="9">
    <location>
        <position position="233"/>
    </location>
    <ligand>
        <name>UTP</name>
        <dbReference type="ChEBI" id="CHEBI:46398"/>
    </ligand>
</feature>
<dbReference type="GO" id="GO:0006011">
    <property type="term" value="P:UDP-alpha-D-glucose metabolic process"/>
    <property type="evidence" value="ECO:0007669"/>
    <property type="project" value="UniProtKB-UniRule"/>
</dbReference>
<evidence type="ECO:0000313" key="11">
    <source>
        <dbReference type="EMBL" id="ONH65853.1"/>
    </source>
</evidence>
<evidence type="ECO:0000313" key="12">
    <source>
        <dbReference type="Proteomes" id="UP000189513"/>
    </source>
</evidence>
<evidence type="ECO:0000256" key="4">
    <source>
        <dbReference type="ARBA" id="ARBA00022679"/>
    </source>
</evidence>
<proteinExistence type="inferred from homology"/>